<dbReference type="AlphaFoldDB" id="A0A1D6IJX1"/>
<dbReference type="EMBL" id="CM007650">
    <property type="protein sequence ID" value="ONM59727.1"/>
    <property type="molecule type" value="Genomic_DNA"/>
</dbReference>
<dbReference type="ExpressionAtlas" id="A0A1D6IJX1">
    <property type="expression patterns" value="baseline"/>
</dbReference>
<feature type="domain" description="DUF659" evidence="1">
    <location>
        <begin position="115"/>
        <end position="199"/>
    </location>
</feature>
<evidence type="ECO:0000259" key="1">
    <source>
        <dbReference type="Pfam" id="PF04937"/>
    </source>
</evidence>
<dbReference type="IntAct" id="A0A1D6IJX1">
    <property type="interactions" value="1"/>
</dbReference>
<organism evidence="2">
    <name type="scientific">Zea mays</name>
    <name type="common">Maize</name>
    <dbReference type="NCBI Taxonomy" id="4577"/>
    <lineage>
        <taxon>Eukaryota</taxon>
        <taxon>Viridiplantae</taxon>
        <taxon>Streptophyta</taxon>
        <taxon>Embryophyta</taxon>
        <taxon>Tracheophyta</taxon>
        <taxon>Spermatophyta</taxon>
        <taxon>Magnoliopsida</taxon>
        <taxon>Liliopsida</taxon>
        <taxon>Poales</taxon>
        <taxon>Poaceae</taxon>
        <taxon>PACMAD clade</taxon>
        <taxon>Panicoideae</taxon>
        <taxon>Andropogonodae</taxon>
        <taxon>Andropogoneae</taxon>
        <taxon>Tripsacinae</taxon>
        <taxon>Zea</taxon>
    </lineage>
</organism>
<accession>A0A1D6IJX1</accession>
<dbReference type="PANTHER" id="PTHR32166">
    <property type="entry name" value="OSJNBA0013A04.12 PROTEIN"/>
    <property type="match status" value="1"/>
</dbReference>
<dbReference type="InParanoid" id="A0A1D6IJX1"/>
<proteinExistence type="predicted"/>
<gene>
    <name evidence="2" type="ORF">ZEAMMB73_Zm00001d022170</name>
</gene>
<evidence type="ECO:0000313" key="2">
    <source>
        <dbReference type="EMBL" id="ONM59727.1"/>
    </source>
</evidence>
<dbReference type="STRING" id="4577.A0A1D6IJX1"/>
<reference evidence="2" key="1">
    <citation type="submission" date="2015-12" db="EMBL/GenBank/DDBJ databases">
        <title>Update maize B73 reference genome by single molecule sequencing technologies.</title>
        <authorList>
            <consortium name="Maize Genome Sequencing Project"/>
            <person name="Ware D."/>
        </authorList>
    </citation>
    <scope>NUCLEOTIDE SEQUENCE [LARGE SCALE GENOMIC DNA]</scope>
    <source>
        <tissue evidence="2">Seedling</tissue>
    </source>
</reference>
<dbReference type="OMA" id="NCEEYHE"/>
<dbReference type="PANTHER" id="PTHR32166:SF81">
    <property type="entry name" value="OS06G0658400 PROTEIN"/>
    <property type="match status" value="1"/>
</dbReference>
<protein>
    <submittedName>
        <fullName evidence="2">HAT transposon superfamily protein</fullName>
    </submittedName>
</protein>
<sequence>MRMRKNHCGGVKFCRVVTVHVLEQLKAEVAAASAVADRTMPRDIPLPVEGNEKRKRRGVSAIESSFNLDVRRQLDELIARMFYTGGLLFNLARNPYFRKAFMFATNNPIGGYVPPSYKLRTTLLVQERTHVERMLQPVKETWSSKGVSIVSDGWSDAQRRPLLNFLAVTEDGPMFLREINTEGISKTEYIAEKMLQFIAIKDALSVMVVSEKWSVYREDNPRQAQFVKEKIVNDLWWDKMWDTMIEKVKSVIYRHEMKETHEESIFYSVVHDILVSRWTKSNTPLHCLAHSLNPKYYTDAWINEVPNRQAPHNDEEISEMRNTCFRRYFSGEELKKIKLQYANFSLFGPGFNSFDSLEDRRLNPGRAEDLVFTHQNLCLLSRKSDEYHCGPSAMWDVGADTFEADFEGGADFLEQADLSLDEPELEERLFEDLEALGLTEDAE</sequence>
<name>A0A1D6IJX1_MAIZE</name>
<dbReference type="InterPro" id="IPR007021">
    <property type="entry name" value="DUF659"/>
</dbReference>
<dbReference type="Pfam" id="PF04937">
    <property type="entry name" value="DUF659"/>
    <property type="match status" value="1"/>
</dbReference>